<gene>
    <name evidence="1" type="ORF">ACAOBT_LOCUS27334</name>
</gene>
<evidence type="ECO:0000313" key="1">
    <source>
        <dbReference type="EMBL" id="CAH2003304.1"/>
    </source>
</evidence>
<reference evidence="1" key="1">
    <citation type="submission" date="2022-03" db="EMBL/GenBank/DDBJ databases">
        <authorList>
            <person name="Sayadi A."/>
        </authorList>
    </citation>
    <scope>NUCLEOTIDE SEQUENCE</scope>
</reference>
<protein>
    <submittedName>
        <fullName evidence="1">Uncharacterized protein</fullName>
    </submittedName>
</protein>
<comment type="caution">
    <text evidence="1">The sequence shown here is derived from an EMBL/GenBank/DDBJ whole genome shotgun (WGS) entry which is preliminary data.</text>
</comment>
<proteinExistence type="predicted"/>
<dbReference type="OrthoDB" id="6077919at2759"/>
<dbReference type="EMBL" id="CAKOFQ010007537">
    <property type="protein sequence ID" value="CAH2003304.1"/>
    <property type="molecule type" value="Genomic_DNA"/>
</dbReference>
<accession>A0A9P0Q2F3</accession>
<evidence type="ECO:0000313" key="2">
    <source>
        <dbReference type="Proteomes" id="UP001152888"/>
    </source>
</evidence>
<dbReference type="AlphaFoldDB" id="A0A9P0Q2F3"/>
<sequence>MYCYIKYITHIEFLILEENESVESQLKENRLLIVNPDCMVGVLMEYIFNEAKINRKIRRDFDLCTEKGKGKDVKECLVRQSILAHPCLVSDLGGYWYRRTK</sequence>
<keyword evidence="2" id="KW-1185">Reference proteome</keyword>
<dbReference type="Proteomes" id="UP001152888">
    <property type="component" value="Unassembled WGS sequence"/>
</dbReference>
<name>A0A9P0Q2F3_ACAOB</name>
<organism evidence="1 2">
    <name type="scientific">Acanthoscelides obtectus</name>
    <name type="common">Bean weevil</name>
    <name type="synonym">Bruchus obtectus</name>
    <dbReference type="NCBI Taxonomy" id="200917"/>
    <lineage>
        <taxon>Eukaryota</taxon>
        <taxon>Metazoa</taxon>
        <taxon>Ecdysozoa</taxon>
        <taxon>Arthropoda</taxon>
        <taxon>Hexapoda</taxon>
        <taxon>Insecta</taxon>
        <taxon>Pterygota</taxon>
        <taxon>Neoptera</taxon>
        <taxon>Endopterygota</taxon>
        <taxon>Coleoptera</taxon>
        <taxon>Polyphaga</taxon>
        <taxon>Cucujiformia</taxon>
        <taxon>Chrysomeloidea</taxon>
        <taxon>Chrysomelidae</taxon>
        <taxon>Bruchinae</taxon>
        <taxon>Bruchini</taxon>
        <taxon>Acanthoscelides</taxon>
    </lineage>
</organism>